<dbReference type="Proteomes" id="UP001208570">
    <property type="component" value="Unassembled WGS sequence"/>
</dbReference>
<keyword evidence="4" id="KW-1185">Reference proteome</keyword>
<name>A0AAD9K1H7_9ANNE</name>
<accession>A0AAD9K1H7</accession>
<dbReference type="EMBL" id="JAODUP010000084">
    <property type="protein sequence ID" value="KAK2163188.1"/>
    <property type="molecule type" value="Genomic_DNA"/>
</dbReference>
<dbReference type="AlphaFoldDB" id="A0AAD9K1H7"/>
<comment type="caution">
    <text evidence="3">The sequence shown here is derived from an EMBL/GenBank/DDBJ whole genome shotgun (WGS) entry which is preliminary data.</text>
</comment>
<feature type="compositionally biased region" description="Basic and acidic residues" evidence="1">
    <location>
        <begin position="373"/>
        <end position="388"/>
    </location>
</feature>
<evidence type="ECO:0000256" key="2">
    <source>
        <dbReference type="SAM" id="Phobius"/>
    </source>
</evidence>
<evidence type="ECO:0000256" key="1">
    <source>
        <dbReference type="SAM" id="MobiDB-lite"/>
    </source>
</evidence>
<keyword evidence="2" id="KW-0472">Membrane</keyword>
<gene>
    <name evidence="3" type="ORF">LSH36_84g07024</name>
</gene>
<evidence type="ECO:0000313" key="3">
    <source>
        <dbReference type="EMBL" id="KAK2163188.1"/>
    </source>
</evidence>
<organism evidence="3 4">
    <name type="scientific">Paralvinella palmiformis</name>
    <dbReference type="NCBI Taxonomy" id="53620"/>
    <lineage>
        <taxon>Eukaryota</taxon>
        <taxon>Metazoa</taxon>
        <taxon>Spiralia</taxon>
        <taxon>Lophotrochozoa</taxon>
        <taxon>Annelida</taxon>
        <taxon>Polychaeta</taxon>
        <taxon>Sedentaria</taxon>
        <taxon>Canalipalpata</taxon>
        <taxon>Terebellida</taxon>
        <taxon>Terebelliformia</taxon>
        <taxon>Alvinellidae</taxon>
        <taxon>Paralvinella</taxon>
    </lineage>
</organism>
<evidence type="ECO:0000313" key="4">
    <source>
        <dbReference type="Proteomes" id="UP001208570"/>
    </source>
</evidence>
<feature type="region of interest" description="Disordered" evidence="1">
    <location>
        <begin position="343"/>
        <end position="388"/>
    </location>
</feature>
<proteinExistence type="predicted"/>
<protein>
    <submittedName>
        <fullName evidence="3">Uncharacterized protein</fullName>
    </submittedName>
</protein>
<sequence>MSRLNDTLKSYQTNNGSGWLPCPNTATNGTELANSTDLCQVNSTGEHSQSRLDQNIKTFHMRKEYRNPTDLYVGAYDPANGIRTACILGSFLLFVTVYIIYKAKCKKNRWTSSDKLFIEKYKQKLAEKEFCQKSTHRKSFHEMHIKQEIAALEATAKWIQSQPLDLVPAAKKKLKQVNVCNVCLQALDTPSCPMCSKSQSRVSMETSCTINTTWALNSHKHQTQEKLGLVSLALNSTKDVVQVPLYKKGQYDKNDHTDKDRWKNNFLKDSCNLDGKLKKYSNVEYLNLHTNNPEASSKDDNNDQKCIRMDVAKLLGAKSYEYMANENSETHGFQSKEMIPLLQTRRQDSQSSIVSPSKEHREASDDVMANNESKARDPFGGRKSDGRLHPPYHHGSLPTYQLAIPSPNLLSPYHRPDLPSHVYLCPISRPKRSTLSLNLPNTLAHEIPQHGYDTPHRNKGQQRNNVVPVLPNANQINHGPSSWSLLKVNVDGQHPAETGALGSSVDDMSMSPLMAVASDNIQIIVDEDVHSRESQMMDNDNLAHGNTAEDHK</sequence>
<keyword evidence="2" id="KW-1133">Transmembrane helix</keyword>
<keyword evidence="2" id="KW-0812">Transmembrane</keyword>
<reference evidence="3" key="1">
    <citation type="journal article" date="2023" name="Mol. Biol. Evol.">
        <title>Third-Generation Sequencing Reveals the Adaptive Role of the Epigenome in Three Deep-Sea Polychaetes.</title>
        <authorList>
            <person name="Perez M."/>
            <person name="Aroh O."/>
            <person name="Sun Y."/>
            <person name="Lan Y."/>
            <person name="Juniper S.K."/>
            <person name="Young C.R."/>
            <person name="Angers B."/>
            <person name="Qian P.Y."/>
        </authorList>
    </citation>
    <scope>NUCLEOTIDE SEQUENCE</scope>
    <source>
        <strain evidence="3">P08H-3</strain>
    </source>
</reference>
<feature type="transmembrane region" description="Helical" evidence="2">
    <location>
        <begin position="81"/>
        <end position="101"/>
    </location>
</feature>